<dbReference type="Pfam" id="PF03412">
    <property type="entry name" value="Peptidase_C39"/>
    <property type="match status" value="1"/>
</dbReference>
<dbReference type="InterPro" id="IPR005074">
    <property type="entry name" value="Peptidase_C39"/>
</dbReference>
<sequence>MIADWHGYKVNLRHLRAKFGVTQHGISLSRLIECAEEIKLSGRAVQLELDELKQLNMPCILHWNLNHFVVLKSVKGSKVVIHDPASGVMNLTLSDVNKNSQGSHLSYHPLMISKRKTKKRKLNSQH</sequence>
<name>A0A0H3ZKK0_9VIBR</name>
<dbReference type="GO" id="GO:0008233">
    <property type="term" value="F:peptidase activity"/>
    <property type="evidence" value="ECO:0007669"/>
    <property type="project" value="InterPro"/>
</dbReference>
<organism evidence="2">
    <name type="scientific">Vibrio tasmaniensis</name>
    <dbReference type="NCBI Taxonomy" id="212663"/>
    <lineage>
        <taxon>Bacteria</taxon>
        <taxon>Pseudomonadati</taxon>
        <taxon>Pseudomonadota</taxon>
        <taxon>Gammaproteobacteria</taxon>
        <taxon>Vibrionales</taxon>
        <taxon>Vibrionaceae</taxon>
        <taxon>Vibrio</taxon>
    </lineage>
</organism>
<feature type="domain" description="Peptidase C39" evidence="1">
    <location>
        <begin position="1"/>
        <end position="107"/>
    </location>
</feature>
<dbReference type="GO" id="GO:0016020">
    <property type="term" value="C:membrane"/>
    <property type="evidence" value="ECO:0007669"/>
    <property type="project" value="InterPro"/>
</dbReference>
<evidence type="ECO:0000259" key="1">
    <source>
        <dbReference type="PROSITE" id="PS50990"/>
    </source>
</evidence>
<dbReference type="Gene3D" id="3.90.70.10">
    <property type="entry name" value="Cysteine proteinases"/>
    <property type="match status" value="1"/>
</dbReference>
<dbReference type="EMBL" id="KP795492">
    <property type="protein sequence ID" value="AKN36485.1"/>
    <property type="molecule type" value="Genomic_DNA"/>
</dbReference>
<dbReference type="PROSITE" id="PS50990">
    <property type="entry name" value="PEPTIDASE_C39"/>
    <property type="match status" value="1"/>
</dbReference>
<keyword evidence="2" id="KW-0067">ATP-binding</keyword>
<dbReference type="GO" id="GO:0005524">
    <property type="term" value="F:ATP binding"/>
    <property type="evidence" value="ECO:0007669"/>
    <property type="project" value="UniProtKB-KW"/>
</dbReference>
<protein>
    <submittedName>
        <fullName evidence="2">Colicin V secretion ABC transporter ATP-binding protein</fullName>
    </submittedName>
</protein>
<evidence type="ECO:0000313" key="2">
    <source>
        <dbReference type="EMBL" id="AKN36485.1"/>
    </source>
</evidence>
<accession>A0A0H3ZKK0</accession>
<dbReference type="GO" id="GO:0006508">
    <property type="term" value="P:proteolysis"/>
    <property type="evidence" value="ECO:0007669"/>
    <property type="project" value="InterPro"/>
</dbReference>
<dbReference type="AlphaFoldDB" id="A0A0H3ZKK0"/>
<keyword evidence="2" id="KW-0547">Nucleotide-binding</keyword>
<proteinExistence type="predicted"/>
<reference evidence="2" key="1">
    <citation type="journal article" date="2015" name="MBio">
        <title>Eco-Evolutionary Dynamics of Episomes among Ecologically Cohesive Bacterial Populations.</title>
        <authorList>
            <person name="Xue H."/>
            <person name="Cordero O.X."/>
            <person name="Camas F.M."/>
            <person name="Trimble W."/>
            <person name="Meyer F."/>
            <person name="Guglielmini J."/>
            <person name="Rocha E.P."/>
            <person name="Polz M.F."/>
        </authorList>
    </citation>
    <scope>NUCLEOTIDE SEQUENCE</scope>
    <source>
        <strain evidence="2">FF_112</strain>
    </source>
</reference>